<proteinExistence type="inferred from homology"/>
<evidence type="ECO:0000259" key="4">
    <source>
        <dbReference type="Pfam" id="PF08167"/>
    </source>
</evidence>
<feature type="domain" description="Pre-rRNA-processing protein RIX1 N-terminal" evidence="4">
    <location>
        <begin position="17"/>
        <end position="177"/>
    </location>
</feature>
<protein>
    <recommendedName>
        <fullName evidence="4">Pre-rRNA-processing protein RIX1 N-terminal domain-containing protein</fullName>
    </recommendedName>
</protein>
<accession>A0AAD4ISB8</accession>
<evidence type="ECO:0000256" key="3">
    <source>
        <dbReference type="ARBA" id="ARBA00023242"/>
    </source>
</evidence>
<evidence type="ECO:0000256" key="2">
    <source>
        <dbReference type="ARBA" id="ARBA00010511"/>
    </source>
</evidence>
<evidence type="ECO:0000256" key="1">
    <source>
        <dbReference type="ARBA" id="ARBA00004123"/>
    </source>
</evidence>
<feature type="non-terminal residue" evidence="5">
    <location>
        <position position="182"/>
    </location>
</feature>
<keyword evidence="6" id="KW-1185">Reference proteome</keyword>
<dbReference type="GO" id="GO:0006364">
    <property type="term" value="P:rRNA processing"/>
    <property type="evidence" value="ECO:0007669"/>
    <property type="project" value="TreeGrafter"/>
</dbReference>
<evidence type="ECO:0000313" key="5">
    <source>
        <dbReference type="EMBL" id="KAH6820648.1"/>
    </source>
</evidence>
<sequence>MSAPEGMYDVAMKPKLLRSLLREYVPDEKHPFINPSELSYVVSTVKTLKLLSEWTPQEVQQELVDAWKSAVDSWVNRLLALASSNLPDKCWAGICLLGLTCQECSSERFLTSYDVWLNKLLLHIQPSVLSHFVKAASCASLSDMFTRLSEFSNMKKDGTSQATKVLQLSLKLLNEDSSPVVS</sequence>
<dbReference type="Proteomes" id="UP001190926">
    <property type="component" value="Unassembled WGS sequence"/>
</dbReference>
<keyword evidence="3" id="KW-0539">Nucleus</keyword>
<evidence type="ECO:0000313" key="6">
    <source>
        <dbReference type="Proteomes" id="UP001190926"/>
    </source>
</evidence>
<dbReference type="AlphaFoldDB" id="A0AAD4ISB8"/>
<name>A0AAD4ISB8_PERFH</name>
<comment type="similarity">
    <text evidence="2">Belongs to the RIX1/PELP1 family.</text>
</comment>
<dbReference type="GO" id="GO:0005634">
    <property type="term" value="C:nucleus"/>
    <property type="evidence" value="ECO:0007669"/>
    <property type="project" value="UniProtKB-SubCell"/>
</dbReference>
<dbReference type="PANTHER" id="PTHR34105:SF1">
    <property type="entry name" value="PROLINE-, GLUTAMIC ACID- AND LEUCINE-RICH PROTEIN 1"/>
    <property type="match status" value="1"/>
</dbReference>
<dbReference type="PANTHER" id="PTHR34105">
    <property type="entry name" value="PROLINE-, GLUTAMIC ACID- AND LEUCINE-RICH PROTEIN 1"/>
    <property type="match status" value="1"/>
</dbReference>
<gene>
    <name evidence="5" type="ORF">C2S53_020944</name>
</gene>
<dbReference type="InterPro" id="IPR012583">
    <property type="entry name" value="RIX1_N"/>
</dbReference>
<dbReference type="EMBL" id="SDAM02003305">
    <property type="protein sequence ID" value="KAH6820648.1"/>
    <property type="molecule type" value="Genomic_DNA"/>
</dbReference>
<organism evidence="5 6">
    <name type="scientific">Perilla frutescens var. hirtella</name>
    <name type="common">Perilla citriodora</name>
    <name type="synonym">Perilla setoyensis</name>
    <dbReference type="NCBI Taxonomy" id="608512"/>
    <lineage>
        <taxon>Eukaryota</taxon>
        <taxon>Viridiplantae</taxon>
        <taxon>Streptophyta</taxon>
        <taxon>Embryophyta</taxon>
        <taxon>Tracheophyta</taxon>
        <taxon>Spermatophyta</taxon>
        <taxon>Magnoliopsida</taxon>
        <taxon>eudicotyledons</taxon>
        <taxon>Gunneridae</taxon>
        <taxon>Pentapetalae</taxon>
        <taxon>asterids</taxon>
        <taxon>lamiids</taxon>
        <taxon>Lamiales</taxon>
        <taxon>Lamiaceae</taxon>
        <taxon>Nepetoideae</taxon>
        <taxon>Elsholtzieae</taxon>
        <taxon>Perilla</taxon>
    </lineage>
</organism>
<dbReference type="Pfam" id="PF08167">
    <property type="entry name" value="RIX1"/>
    <property type="match status" value="1"/>
</dbReference>
<comment type="caution">
    <text evidence="5">The sequence shown here is derived from an EMBL/GenBank/DDBJ whole genome shotgun (WGS) entry which is preliminary data.</text>
</comment>
<reference evidence="5 6" key="1">
    <citation type="journal article" date="2021" name="Nat. Commun.">
        <title>Incipient diploidization of the medicinal plant Perilla within 10,000 years.</title>
        <authorList>
            <person name="Zhang Y."/>
            <person name="Shen Q."/>
            <person name="Leng L."/>
            <person name="Zhang D."/>
            <person name="Chen S."/>
            <person name="Shi Y."/>
            <person name="Ning Z."/>
            <person name="Chen S."/>
        </authorList>
    </citation>
    <scope>NUCLEOTIDE SEQUENCE [LARGE SCALE GENOMIC DNA]</scope>
    <source>
        <strain evidence="6">cv. PC099</strain>
    </source>
</reference>
<comment type="subcellular location">
    <subcellularLocation>
        <location evidence="1">Nucleus</location>
    </subcellularLocation>
</comment>